<dbReference type="InterPro" id="IPR008254">
    <property type="entry name" value="Flavodoxin/NO_synth"/>
</dbReference>
<dbReference type="OrthoDB" id="9795729at2"/>
<organism evidence="3 4">
    <name type="scientific">Geovibrio thiophilus</name>
    <dbReference type="NCBI Taxonomy" id="139438"/>
    <lineage>
        <taxon>Bacteria</taxon>
        <taxon>Pseudomonadati</taxon>
        <taxon>Deferribacterota</taxon>
        <taxon>Deferribacteres</taxon>
        <taxon>Deferribacterales</taxon>
        <taxon>Geovibrionaceae</taxon>
        <taxon>Geovibrio</taxon>
    </lineage>
</organism>
<dbReference type="PANTHER" id="PTHR38030">
    <property type="entry name" value="PROTOPORPHYRINOGEN IX DEHYDROGENASE [MENAQUINONE]"/>
    <property type="match status" value="1"/>
</dbReference>
<dbReference type="Pfam" id="PF12724">
    <property type="entry name" value="Flavodoxin_5"/>
    <property type="match status" value="1"/>
</dbReference>
<dbReference type="PROSITE" id="PS50902">
    <property type="entry name" value="FLAVODOXIN_LIKE"/>
    <property type="match status" value="1"/>
</dbReference>
<dbReference type="RefSeq" id="WP_128466712.1">
    <property type="nucleotide sequence ID" value="NZ_CP035108.1"/>
</dbReference>
<dbReference type="GO" id="GO:0006783">
    <property type="term" value="P:heme biosynthetic process"/>
    <property type="evidence" value="ECO:0007669"/>
    <property type="project" value="TreeGrafter"/>
</dbReference>
<dbReference type="GO" id="GO:0010181">
    <property type="term" value="F:FMN binding"/>
    <property type="evidence" value="ECO:0007669"/>
    <property type="project" value="InterPro"/>
</dbReference>
<evidence type="ECO:0000313" key="4">
    <source>
        <dbReference type="Proteomes" id="UP000287502"/>
    </source>
</evidence>
<dbReference type="InterPro" id="IPR026816">
    <property type="entry name" value="Flavodoxin_dom"/>
</dbReference>
<name>A0A3R5UV50_9BACT</name>
<dbReference type="AlphaFoldDB" id="A0A3R5UV50"/>
<dbReference type="InterPro" id="IPR001226">
    <property type="entry name" value="Flavodoxin_CS"/>
</dbReference>
<dbReference type="GO" id="GO:0009055">
    <property type="term" value="F:electron transfer activity"/>
    <property type="evidence" value="ECO:0007669"/>
    <property type="project" value="InterPro"/>
</dbReference>
<dbReference type="KEGG" id="gtl:EP073_08440"/>
<comment type="cofactor">
    <cofactor evidence="1">
        <name>FMN</name>
        <dbReference type="ChEBI" id="CHEBI:58210"/>
    </cofactor>
</comment>
<evidence type="ECO:0000313" key="3">
    <source>
        <dbReference type="EMBL" id="QAR33426.1"/>
    </source>
</evidence>
<dbReference type="SUPFAM" id="SSF52218">
    <property type="entry name" value="Flavoproteins"/>
    <property type="match status" value="1"/>
</dbReference>
<protein>
    <recommendedName>
        <fullName evidence="2">Flavodoxin-like domain-containing protein</fullName>
    </recommendedName>
</protein>
<feature type="domain" description="Flavodoxin-like" evidence="2">
    <location>
        <begin position="3"/>
        <end position="146"/>
    </location>
</feature>
<proteinExistence type="predicted"/>
<sequence>MKVLIIYASRYGTTAVIADWIAERLMYEGWETKREEAVKAPSSFSGYDLVLMGSGIYANGFLPELESFIEQRSGELAEVKTAFFGVAMKTESMLVKGKTMGGVQIFEKYAALTGTCIYGEMLHGEMVYAKMTEADKKGMDYFYRMAGFSDLEIAERKKPRSLMNKAEVWAFAENLAKRLMKR</sequence>
<dbReference type="PANTHER" id="PTHR38030:SF2">
    <property type="entry name" value="PROTOPORPHYRINOGEN IX DEHYDROGENASE [QUINONE]"/>
    <property type="match status" value="1"/>
</dbReference>
<dbReference type="InterPro" id="IPR029039">
    <property type="entry name" value="Flavoprotein-like_sf"/>
</dbReference>
<evidence type="ECO:0000259" key="2">
    <source>
        <dbReference type="PROSITE" id="PS50902"/>
    </source>
</evidence>
<dbReference type="EMBL" id="CP035108">
    <property type="protein sequence ID" value="QAR33426.1"/>
    <property type="molecule type" value="Genomic_DNA"/>
</dbReference>
<dbReference type="InterPro" id="IPR052200">
    <property type="entry name" value="Protoporphyrinogen_IX_DH"/>
</dbReference>
<reference evidence="3 4" key="1">
    <citation type="submission" date="2019-01" db="EMBL/GenBank/DDBJ databases">
        <title>Geovibrio thiophilus DSM 11263, complete genome.</title>
        <authorList>
            <person name="Spring S."/>
            <person name="Bunk B."/>
            <person name="Sproer C."/>
        </authorList>
    </citation>
    <scope>NUCLEOTIDE SEQUENCE [LARGE SCALE GENOMIC DNA]</scope>
    <source>
        <strain evidence="3 4">DSM 11263</strain>
    </source>
</reference>
<accession>A0A3R5UV50</accession>
<dbReference type="GO" id="GO:0070819">
    <property type="term" value="F:menaquinone-dependent protoporphyrinogen oxidase activity"/>
    <property type="evidence" value="ECO:0007669"/>
    <property type="project" value="TreeGrafter"/>
</dbReference>
<dbReference type="PROSITE" id="PS00201">
    <property type="entry name" value="FLAVODOXIN"/>
    <property type="match status" value="1"/>
</dbReference>
<evidence type="ECO:0000256" key="1">
    <source>
        <dbReference type="ARBA" id="ARBA00001917"/>
    </source>
</evidence>
<keyword evidence="4" id="KW-1185">Reference proteome</keyword>
<gene>
    <name evidence="3" type="ORF">EP073_08440</name>
</gene>
<dbReference type="Gene3D" id="3.40.50.360">
    <property type="match status" value="1"/>
</dbReference>
<dbReference type="Proteomes" id="UP000287502">
    <property type="component" value="Chromosome"/>
</dbReference>